<proteinExistence type="predicted"/>
<feature type="transmembrane region" description="Helical" evidence="1">
    <location>
        <begin position="20"/>
        <end position="41"/>
    </location>
</feature>
<sequence length="472" mass="51539">MDIMPRKAAAAPTVGSGRPLGRYPWAAAQIMAVLALVMIGVKSFFDIFGEKVAADTVDAGMVATVIGALFMVGSFVAAVVAARRFPTDLAPAIIALLVLGLFSVIGMLAISTREDFLHIFTTANVRAIFGPHVAPKSGVITQGAQLAVGFAPIALLAVMFLKPDWFSVERLRWVLLLVVLGAVAHSVIAWLQVAGVVPYTYFFNLMSGKVGRASGGYFHPASLGRLLIFAVFILYAAGNRLRLSPVARYAVVAFLAATAVVSTHRITILCVALVIVAFELRRLPELLRQISDLPFRTAVWGAGVLVVLVVLAAIRWGAHLLDRALFLVTQIGSLNPTNDEFLHGRGQIWFRVAEVWQDASWDIWLVGLGYEPWNTHADPLRVFVVWGLLGLILMAIIFVNLWRVTKRAIAVEARWMLTILYALTIVSALTQKPTSYSYFMWMFFLSLILLVRFFPLSSAPVLAPTDAGGDHK</sequence>
<keyword evidence="1" id="KW-0812">Transmembrane</keyword>
<protein>
    <recommendedName>
        <fullName evidence="4">O-antigen ligase</fullName>
    </recommendedName>
</protein>
<feature type="transmembrane region" description="Helical" evidence="1">
    <location>
        <begin position="89"/>
        <end position="110"/>
    </location>
</feature>
<dbReference type="PANTHER" id="PTHR37422:SF13">
    <property type="entry name" value="LIPOPOLYSACCHARIDE BIOSYNTHESIS PROTEIN PA4999-RELATED"/>
    <property type="match status" value="1"/>
</dbReference>
<feature type="transmembrane region" description="Helical" evidence="1">
    <location>
        <begin position="173"/>
        <end position="197"/>
    </location>
</feature>
<dbReference type="Proteomes" id="UP000185124">
    <property type="component" value="Unassembled WGS sequence"/>
</dbReference>
<keyword evidence="3" id="KW-1185">Reference proteome</keyword>
<feature type="transmembrane region" description="Helical" evidence="1">
    <location>
        <begin position="436"/>
        <end position="454"/>
    </location>
</feature>
<feature type="transmembrane region" description="Helical" evidence="1">
    <location>
        <begin position="382"/>
        <end position="402"/>
    </location>
</feature>
<dbReference type="InterPro" id="IPR051533">
    <property type="entry name" value="WaaL-like"/>
</dbReference>
<keyword evidence="1" id="KW-1133">Transmembrane helix</keyword>
<feature type="transmembrane region" description="Helical" evidence="1">
    <location>
        <begin position="249"/>
        <end position="278"/>
    </location>
</feature>
<feature type="transmembrane region" description="Helical" evidence="1">
    <location>
        <begin position="139"/>
        <end position="161"/>
    </location>
</feature>
<feature type="transmembrane region" description="Helical" evidence="1">
    <location>
        <begin position="408"/>
        <end position="429"/>
    </location>
</feature>
<feature type="transmembrane region" description="Helical" evidence="1">
    <location>
        <begin position="217"/>
        <end position="237"/>
    </location>
</feature>
<evidence type="ECO:0000256" key="1">
    <source>
        <dbReference type="SAM" id="Phobius"/>
    </source>
</evidence>
<organism evidence="2 3">
    <name type="scientific">Micromonospora cremea</name>
    <dbReference type="NCBI Taxonomy" id="709881"/>
    <lineage>
        <taxon>Bacteria</taxon>
        <taxon>Bacillati</taxon>
        <taxon>Actinomycetota</taxon>
        <taxon>Actinomycetes</taxon>
        <taxon>Micromonosporales</taxon>
        <taxon>Micromonosporaceae</taxon>
        <taxon>Micromonospora</taxon>
    </lineage>
</organism>
<evidence type="ECO:0000313" key="3">
    <source>
        <dbReference type="Proteomes" id="UP000185124"/>
    </source>
</evidence>
<feature type="transmembrane region" description="Helical" evidence="1">
    <location>
        <begin position="61"/>
        <end position="82"/>
    </location>
</feature>
<dbReference type="STRING" id="709881.SAMN04489832_5979"/>
<accession>A0A1N6AQY5</accession>
<dbReference type="EMBL" id="FSQT01000002">
    <property type="protein sequence ID" value="SIN36439.1"/>
    <property type="molecule type" value="Genomic_DNA"/>
</dbReference>
<feature type="transmembrane region" description="Helical" evidence="1">
    <location>
        <begin position="298"/>
        <end position="318"/>
    </location>
</feature>
<dbReference type="PANTHER" id="PTHR37422">
    <property type="entry name" value="TEICHURONIC ACID BIOSYNTHESIS PROTEIN TUAE"/>
    <property type="match status" value="1"/>
</dbReference>
<evidence type="ECO:0000313" key="2">
    <source>
        <dbReference type="EMBL" id="SIN36439.1"/>
    </source>
</evidence>
<reference evidence="3" key="1">
    <citation type="submission" date="2016-12" db="EMBL/GenBank/DDBJ databases">
        <authorList>
            <person name="Varghese N."/>
            <person name="Submissions S."/>
        </authorList>
    </citation>
    <scope>NUCLEOTIDE SEQUENCE [LARGE SCALE GENOMIC DNA]</scope>
    <source>
        <strain evidence="3">DSM 45599</strain>
    </source>
</reference>
<evidence type="ECO:0008006" key="4">
    <source>
        <dbReference type="Google" id="ProtNLM"/>
    </source>
</evidence>
<gene>
    <name evidence="2" type="ORF">SAMN04489832_5979</name>
</gene>
<dbReference type="AlphaFoldDB" id="A0A1N6AQY5"/>
<dbReference type="RefSeq" id="WP_143728559.1">
    <property type="nucleotide sequence ID" value="NZ_FSQT01000002.1"/>
</dbReference>
<name>A0A1N6AQY5_9ACTN</name>
<keyword evidence="1" id="KW-0472">Membrane</keyword>